<evidence type="ECO:0000259" key="1">
    <source>
        <dbReference type="SMART" id="SM00849"/>
    </source>
</evidence>
<proteinExistence type="predicted"/>
<comment type="caution">
    <text evidence="2">The sequence shown here is derived from an EMBL/GenBank/DDBJ whole genome shotgun (WGS) entry which is preliminary data.</text>
</comment>
<name>A0A1F6NK14_9BACT</name>
<dbReference type="InterPro" id="IPR050855">
    <property type="entry name" value="NDM-1-like"/>
</dbReference>
<protein>
    <recommendedName>
        <fullName evidence="1">Metallo-beta-lactamase domain-containing protein</fullName>
    </recommendedName>
</protein>
<dbReference type="SMART" id="SM00849">
    <property type="entry name" value="Lactamase_B"/>
    <property type="match status" value="1"/>
</dbReference>
<dbReference type="InterPro" id="IPR036866">
    <property type="entry name" value="RibonucZ/Hydroxyglut_hydro"/>
</dbReference>
<feature type="domain" description="Metallo-beta-lactamase" evidence="1">
    <location>
        <begin position="24"/>
        <end position="213"/>
    </location>
</feature>
<dbReference type="PANTHER" id="PTHR42951">
    <property type="entry name" value="METALLO-BETA-LACTAMASE DOMAIN-CONTAINING"/>
    <property type="match status" value="1"/>
</dbReference>
<sequence length="240" mass="27580">MKNITIKKIDANIFLIREVFFQEHANIFLFKNKDAGLLFDCGLGFENLKNILNELGIKHLTVCATHTHFDHSGGLKHFSPDEIILTPKQYGNIKNKKLWGLEYLNPNDFATALISHEKAVKFCAQFDQKIVRPNIIRGRLLQFGKYSFKIVPAPGHTDDSILFWEMNKRILISGDALYSGKPYLDMINSDPKQCLHTLRNIDKMNFKLLLPGHNSILNKTTASAVINKWERKINDWLTVE</sequence>
<gene>
    <name evidence="2" type="ORF">A2261_00230</name>
</gene>
<dbReference type="InterPro" id="IPR001279">
    <property type="entry name" value="Metallo-B-lactamas"/>
</dbReference>
<dbReference type="Pfam" id="PF00753">
    <property type="entry name" value="Lactamase_B"/>
    <property type="match status" value="1"/>
</dbReference>
<reference evidence="2 3" key="1">
    <citation type="journal article" date="2016" name="Nat. Commun.">
        <title>Thousands of microbial genomes shed light on interconnected biogeochemical processes in an aquifer system.</title>
        <authorList>
            <person name="Anantharaman K."/>
            <person name="Brown C.T."/>
            <person name="Hug L.A."/>
            <person name="Sharon I."/>
            <person name="Castelle C.J."/>
            <person name="Probst A.J."/>
            <person name="Thomas B.C."/>
            <person name="Singh A."/>
            <person name="Wilkins M.J."/>
            <person name="Karaoz U."/>
            <person name="Brodie E.L."/>
            <person name="Williams K.H."/>
            <person name="Hubbard S.S."/>
            <person name="Banfield J.F."/>
        </authorList>
    </citation>
    <scope>NUCLEOTIDE SEQUENCE [LARGE SCALE GENOMIC DNA]</scope>
</reference>
<evidence type="ECO:0000313" key="2">
    <source>
        <dbReference type="EMBL" id="OGH84090.1"/>
    </source>
</evidence>
<organism evidence="2 3">
    <name type="scientific">Candidatus Magasanikbacteria bacterium RIFOXYA2_FULL_44_8</name>
    <dbReference type="NCBI Taxonomy" id="1798696"/>
    <lineage>
        <taxon>Bacteria</taxon>
        <taxon>Candidatus Magasanikiibacteriota</taxon>
    </lineage>
</organism>
<dbReference type="AlphaFoldDB" id="A0A1F6NK14"/>
<dbReference type="Proteomes" id="UP000177803">
    <property type="component" value="Unassembled WGS sequence"/>
</dbReference>
<dbReference type="EMBL" id="MFQR01000045">
    <property type="protein sequence ID" value="OGH84090.1"/>
    <property type="molecule type" value="Genomic_DNA"/>
</dbReference>
<accession>A0A1F6NK14</accession>
<dbReference type="PANTHER" id="PTHR42951:SF4">
    <property type="entry name" value="ACYL-COENZYME A THIOESTERASE MBLAC2"/>
    <property type="match status" value="1"/>
</dbReference>
<evidence type="ECO:0000313" key="3">
    <source>
        <dbReference type="Proteomes" id="UP000177803"/>
    </source>
</evidence>
<dbReference type="SUPFAM" id="SSF56281">
    <property type="entry name" value="Metallo-hydrolase/oxidoreductase"/>
    <property type="match status" value="1"/>
</dbReference>
<dbReference type="Gene3D" id="3.60.15.10">
    <property type="entry name" value="Ribonuclease Z/Hydroxyacylglutathione hydrolase-like"/>
    <property type="match status" value="1"/>
</dbReference>